<dbReference type="GO" id="GO:0006406">
    <property type="term" value="P:mRNA export from nucleus"/>
    <property type="evidence" value="ECO:0007669"/>
    <property type="project" value="InterPro"/>
</dbReference>
<evidence type="ECO:0000256" key="3">
    <source>
        <dbReference type="PROSITE-ProRule" id="PRU00221"/>
    </source>
</evidence>
<organism evidence="5 6">
    <name type="scientific">[Candida] subhashii</name>
    <dbReference type="NCBI Taxonomy" id="561895"/>
    <lineage>
        <taxon>Eukaryota</taxon>
        <taxon>Fungi</taxon>
        <taxon>Dikarya</taxon>
        <taxon>Ascomycota</taxon>
        <taxon>Saccharomycotina</taxon>
        <taxon>Pichiomycetes</taxon>
        <taxon>Debaryomycetaceae</taxon>
        <taxon>Spathaspora</taxon>
    </lineage>
</organism>
<keyword evidence="2" id="KW-0677">Repeat</keyword>
<dbReference type="EMBL" id="JAGSYN010000218">
    <property type="protein sequence ID" value="KAG7661495.1"/>
    <property type="molecule type" value="Genomic_DNA"/>
</dbReference>
<keyword evidence="6" id="KW-1185">Reference proteome</keyword>
<comment type="caution">
    <text evidence="5">The sequence shown here is derived from an EMBL/GenBank/DDBJ whole genome shotgun (WGS) entry which is preliminary data.</text>
</comment>
<feature type="repeat" description="WD" evidence="3">
    <location>
        <begin position="203"/>
        <end position="235"/>
    </location>
</feature>
<feature type="compositionally biased region" description="Basic and acidic residues" evidence="4">
    <location>
        <begin position="342"/>
        <end position="352"/>
    </location>
</feature>
<dbReference type="GeneID" id="73471754"/>
<proteinExistence type="predicted"/>
<dbReference type="Pfam" id="PF00400">
    <property type="entry name" value="WD40"/>
    <property type="match status" value="2"/>
</dbReference>
<sequence length="352" mass="39455">MAPNNASTNRKFFDHLQPVVFRDNPILGNTSTSTEIITMSINQCGTKLVVTRTDRSIRIWKCARDRLLEPIIIEDAHVKSVECVSWDPRTEYSFATVGRDDCIKIWRGHSGTLERTIKTEKNSLILVRYSADGEIMVAVDRDSTILVFDTNGYKLITELKLHEHIYDLQWFHYAHKFFVCALHDGAVPIYELNNGELKLRTTLKGHRSSATSISISPRGNFFVVGSSEGVVSCWDCSTMYNSKVITEIDESVSHVDCSRDGTYFIANFDTGSNAIVFDTESGEKVFEIPNSMSGQVTFSKAVWFPTKTSFLHTSENGTSITLMKKAVDSRGYGGTGGGVDGPRGRRDRRYDD</sequence>
<dbReference type="OrthoDB" id="340259at2759"/>
<feature type="compositionally biased region" description="Gly residues" evidence="4">
    <location>
        <begin position="331"/>
        <end position="341"/>
    </location>
</feature>
<dbReference type="InterPro" id="IPR040132">
    <property type="entry name" value="Tex1/THOC3"/>
</dbReference>
<reference evidence="5 6" key="1">
    <citation type="journal article" date="2021" name="DNA Res.">
        <title>Genome analysis of Candida subhashii reveals its hybrid nature and dual mitochondrial genome conformations.</title>
        <authorList>
            <person name="Mixao V."/>
            <person name="Hegedusova E."/>
            <person name="Saus E."/>
            <person name="Pryszcz L.P."/>
            <person name="Cillingova A."/>
            <person name="Nosek J."/>
            <person name="Gabaldon T."/>
        </authorList>
    </citation>
    <scope>NUCLEOTIDE SEQUENCE [LARGE SCALE GENOMIC DNA]</scope>
    <source>
        <strain evidence="5 6">CBS 10753</strain>
    </source>
</reference>
<dbReference type="InterPro" id="IPR001680">
    <property type="entry name" value="WD40_rpt"/>
</dbReference>
<dbReference type="RefSeq" id="XP_049261728.1">
    <property type="nucleotide sequence ID" value="XM_049408967.1"/>
</dbReference>
<dbReference type="PROSITE" id="PS50082">
    <property type="entry name" value="WD_REPEATS_2"/>
    <property type="match status" value="2"/>
</dbReference>
<gene>
    <name evidence="5" type="ORF">J8A68_004954</name>
</gene>
<dbReference type="PROSITE" id="PS50294">
    <property type="entry name" value="WD_REPEATS_REGION"/>
    <property type="match status" value="1"/>
</dbReference>
<evidence type="ECO:0000256" key="4">
    <source>
        <dbReference type="SAM" id="MobiDB-lite"/>
    </source>
</evidence>
<evidence type="ECO:0008006" key="7">
    <source>
        <dbReference type="Google" id="ProtNLM"/>
    </source>
</evidence>
<dbReference type="Proteomes" id="UP000694255">
    <property type="component" value="Unassembled WGS sequence"/>
</dbReference>
<evidence type="ECO:0000313" key="6">
    <source>
        <dbReference type="Proteomes" id="UP000694255"/>
    </source>
</evidence>
<dbReference type="GO" id="GO:0000445">
    <property type="term" value="C:THO complex part of transcription export complex"/>
    <property type="evidence" value="ECO:0007669"/>
    <property type="project" value="TreeGrafter"/>
</dbReference>
<protein>
    <recommendedName>
        <fullName evidence="7">Anaphase-promoting complex subunit 4 WD40 domain-containing protein</fullName>
    </recommendedName>
</protein>
<evidence type="ECO:0000256" key="1">
    <source>
        <dbReference type="ARBA" id="ARBA00022574"/>
    </source>
</evidence>
<evidence type="ECO:0000256" key="2">
    <source>
        <dbReference type="ARBA" id="ARBA00022737"/>
    </source>
</evidence>
<dbReference type="PANTHER" id="PTHR22839">
    <property type="entry name" value="THO COMPLEX SUBUNIT 3 THO3"/>
    <property type="match status" value="1"/>
</dbReference>
<dbReference type="PANTHER" id="PTHR22839:SF0">
    <property type="entry name" value="THO COMPLEX SUBUNIT 3"/>
    <property type="match status" value="1"/>
</dbReference>
<evidence type="ECO:0000313" key="5">
    <source>
        <dbReference type="EMBL" id="KAG7661495.1"/>
    </source>
</evidence>
<keyword evidence="1 3" id="KW-0853">WD repeat</keyword>
<feature type="repeat" description="WD" evidence="3">
    <location>
        <begin position="74"/>
        <end position="116"/>
    </location>
</feature>
<feature type="region of interest" description="Disordered" evidence="4">
    <location>
        <begin position="331"/>
        <end position="352"/>
    </location>
</feature>
<name>A0A8J5QNV8_9ASCO</name>
<dbReference type="SMART" id="SM00320">
    <property type="entry name" value="WD40"/>
    <property type="match status" value="6"/>
</dbReference>
<accession>A0A8J5QNV8</accession>
<dbReference type="AlphaFoldDB" id="A0A8J5QNV8"/>